<sequence length="62" mass="6938">MGTAVEEILQKYSDLRTNPGSTSSDPDFLCKIRHGYKEMETKMEALAKALDSFTDAVDTHSR</sequence>
<evidence type="ECO:0000313" key="1">
    <source>
        <dbReference type="EMBL" id="KIH50614.1"/>
    </source>
</evidence>
<reference evidence="1 2" key="1">
    <citation type="submission" date="2013-12" db="EMBL/GenBank/DDBJ databases">
        <title>Draft genome of the parsitic nematode Ancylostoma duodenale.</title>
        <authorList>
            <person name="Mitreva M."/>
        </authorList>
    </citation>
    <scope>NUCLEOTIDE SEQUENCE [LARGE SCALE GENOMIC DNA]</scope>
    <source>
        <strain evidence="1 2">Zhejiang</strain>
    </source>
</reference>
<proteinExistence type="predicted"/>
<name>A0A0C2FVA2_9BILA</name>
<dbReference type="EMBL" id="KN749178">
    <property type="protein sequence ID" value="KIH50614.1"/>
    <property type="molecule type" value="Genomic_DNA"/>
</dbReference>
<dbReference type="Proteomes" id="UP000054047">
    <property type="component" value="Unassembled WGS sequence"/>
</dbReference>
<accession>A0A0C2FVA2</accession>
<gene>
    <name evidence="1" type="ORF">ANCDUO_19306</name>
</gene>
<dbReference type="AlphaFoldDB" id="A0A0C2FVA2"/>
<keyword evidence="2" id="KW-1185">Reference proteome</keyword>
<protein>
    <submittedName>
        <fullName evidence="1">Uncharacterized protein</fullName>
    </submittedName>
</protein>
<organism evidence="1 2">
    <name type="scientific">Ancylostoma duodenale</name>
    <dbReference type="NCBI Taxonomy" id="51022"/>
    <lineage>
        <taxon>Eukaryota</taxon>
        <taxon>Metazoa</taxon>
        <taxon>Ecdysozoa</taxon>
        <taxon>Nematoda</taxon>
        <taxon>Chromadorea</taxon>
        <taxon>Rhabditida</taxon>
        <taxon>Rhabditina</taxon>
        <taxon>Rhabditomorpha</taxon>
        <taxon>Strongyloidea</taxon>
        <taxon>Ancylostomatidae</taxon>
        <taxon>Ancylostomatinae</taxon>
        <taxon>Ancylostoma</taxon>
    </lineage>
</organism>
<evidence type="ECO:0000313" key="2">
    <source>
        <dbReference type="Proteomes" id="UP000054047"/>
    </source>
</evidence>